<dbReference type="AlphaFoldDB" id="A0A517XSX2"/>
<proteinExistence type="predicted"/>
<dbReference type="KEGG" id="uli:ETAA1_25430"/>
<reference evidence="1 2" key="1">
    <citation type="submission" date="2019-02" db="EMBL/GenBank/DDBJ databases">
        <title>Deep-cultivation of Planctomycetes and their phenomic and genomic characterization uncovers novel biology.</title>
        <authorList>
            <person name="Wiegand S."/>
            <person name="Jogler M."/>
            <person name="Boedeker C."/>
            <person name="Pinto D."/>
            <person name="Vollmers J."/>
            <person name="Rivas-Marin E."/>
            <person name="Kohn T."/>
            <person name="Peeters S.H."/>
            <person name="Heuer A."/>
            <person name="Rast P."/>
            <person name="Oberbeckmann S."/>
            <person name="Bunk B."/>
            <person name="Jeske O."/>
            <person name="Meyerdierks A."/>
            <person name="Storesund J.E."/>
            <person name="Kallscheuer N."/>
            <person name="Luecker S."/>
            <person name="Lage O.M."/>
            <person name="Pohl T."/>
            <person name="Merkel B.J."/>
            <person name="Hornburger P."/>
            <person name="Mueller R.-W."/>
            <person name="Bruemmer F."/>
            <person name="Labrenz M."/>
            <person name="Spormann A.M."/>
            <person name="Op den Camp H."/>
            <person name="Overmann J."/>
            <person name="Amann R."/>
            <person name="Jetten M.S.M."/>
            <person name="Mascher T."/>
            <person name="Medema M.H."/>
            <person name="Devos D.P."/>
            <person name="Kaster A.-K."/>
            <person name="Ovreas L."/>
            <person name="Rohde M."/>
            <person name="Galperin M.Y."/>
            <person name="Jogler C."/>
        </authorList>
    </citation>
    <scope>NUCLEOTIDE SEQUENCE [LARGE SCALE GENOMIC DNA]</scope>
    <source>
        <strain evidence="1 2">ETA_A1</strain>
    </source>
</reference>
<gene>
    <name evidence="1" type="ORF">ETAA1_25430</name>
</gene>
<dbReference type="Proteomes" id="UP000319576">
    <property type="component" value="Chromosome"/>
</dbReference>
<evidence type="ECO:0000313" key="2">
    <source>
        <dbReference type="Proteomes" id="UP000319576"/>
    </source>
</evidence>
<keyword evidence="2" id="KW-1185">Reference proteome</keyword>
<accession>A0A517XSX2</accession>
<evidence type="ECO:0000313" key="1">
    <source>
        <dbReference type="EMBL" id="QDU20588.1"/>
    </source>
</evidence>
<protein>
    <submittedName>
        <fullName evidence="1">Uncharacterized protein</fullName>
    </submittedName>
</protein>
<dbReference type="EMBL" id="CP036273">
    <property type="protein sequence ID" value="QDU20588.1"/>
    <property type="molecule type" value="Genomic_DNA"/>
</dbReference>
<dbReference type="RefSeq" id="WP_145238402.1">
    <property type="nucleotide sequence ID" value="NZ_CP036273.1"/>
</dbReference>
<sequence length="75" mass="8309">MNIITVGARVKYRRTFLQSISCFTGPLPYARGRVVDITSLGKDILLARIAWDGLGNVPERVNAANLTYESDPERA</sequence>
<organism evidence="1 2">
    <name type="scientific">Urbifossiella limnaea</name>
    <dbReference type="NCBI Taxonomy" id="2528023"/>
    <lineage>
        <taxon>Bacteria</taxon>
        <taxon>Pseudomonadati</taxon>
        <taxon>Planctomycetota</taxon>
        <taxon>Planctomycetia</taxon>
        <taxon>Gemmatales</taxon>
        <taxon>Gemmataceae</taxon>
        <taxon>Urbifossiella</taxon>
    </lineage>
</organism>
<name>A0A517XSX2_9BACT</name>